<evidence type="ECO:0000256" key="2">
    <source>
        <dbReference type="ARBA" id="ARBA00022692"/>
    </source>
</evidence>
<protein>
    <submittedName>
        <fullName evidence="7">Uncharacterized protein</fullName>
    </submittedName>
</protein>
<comment type="subcellular location">
    <subcellularLocation>
        <location evidence="1">Membrane</location>
        <topology evidence="1">Multi-pass membrane protein</topology>
    </subcellularLocation>
</comment>
<evidence type="ECO:0000313" key="8">
    <source>
        <dbReference type="Proteomes" id="UP000837857"/>
    </source>
</evidence>
<evidence type="ECO:0000256" key="4">
    <source>
        <dbReference type="ARBA" id="ARBA00023136"/>
    </source>
</evidence>
<reference evidence="7" key="1">
    <citation type="submission" date="2022-03" db="EMBL/GenBank/DDBJ databases">
        <authorList>
            <person name="Martin H S."/>
        </authorList>
    </citation>
    <scope>NUCLEOTIDE SEQUENCE</scope>
</reference>
<dbReference type="PANTHER" id="PTHR11785">
    <property type="entry name" value="AMINO ACID TRANSPORTER"/>
    <property type="match status" value="1"/>
</dbReference>
<evidence type="ECO:0000256" key="1">
    <source>
        <dbReference type="ARBA" id="ARBA00004141"/>
    </source>
</evidence>
<evidence type="ECO:0000256" key="5">
    <source>
        <dbReference type="SAM" id="MobiDB-lite"/>
    </source>
</evidence>
<dbReference type="Gene3D" id="1.20.1740.10">
    <property type="entry name" value="Amino acid/polyamine transporter I"/>
    <property type="match status" value="1"/>
</dbReference>
<evidence type="ECO:0000313" key="7">
    <source>
        <dbReference type="EMBL" id="CAH2046041.1"/>
    </source>
</evidence>
<dbReference type="PANTHER" id="PTHR11785:SF514">
    <property type="entry name" value="B(0,+)-TYPE AMINO ACID TRANSPORTER 1-LIKE PROTEIN"/>
    <property type="match status" value="1"/>
</dbReference>
<feature type="region of interest" description="Disordered" evidence="5">
    <location>
        <begin position="1"/>
        <end position="23"/>
    </location>
</feature>
<proteinExistence type="predicted"/>
<keyword evidence="3 6" id="KW-1133">Transmembrane helix</keyword>
<feature type="non-terminal residue" evidence="7">
    <location>
        <position position="257"/>
    </location>
</feature>
<feature type="transmembrane region" description="Helical" evidence="6">
    <location>
        <begin position="64"/>
        <end position="87"/>
    </location>
</feature>
<keyword evidence="2 6" id="KW-0812">Transmembrane</keyword>
<accession>A0ABN8I1C3</accession>
<evidence type="ECO:0000256" key="6">
    <source>
        <dbReference type="SAM" id="Phobius"/>
    </source>
</evidence>
<gene>
    <name evidence="7" type="ORF">IPOD504_LOCUS5342</name>
</gene>
<evidence type="ECO:0000256" key="3">
    <source>
        <dbReference type="ARBA" id="ARBA00022989"/>
    </source>
</evidence>
<sequence length="257" mass="28342">MASNEAPLEKSDDANGRSSVSGTGSHVKLRRELGLFSAVNLILGVMIGSGIFISPASALEHSGSVALCLIIWTVSGVISLLGALSFAELGTVLGKSGAEYSYFQEAFGNCHKYWGPLPSFLCAWIYVVEELIAYTKGLINDYNVEIERLENLLHTAKEATSRPRVIKKDIHPQHIQKAKARFQMMKNELHGLIQSLYPNSAGLIKDILGQLMQEKLDETSNGYIQFTTENYPAIEVLKDMQLVSTNPYNNSEVKLVY</sequence>
<dbReference type="InterPro" id="IPR002293">
    <property type="entry name" value="AA/rel_permease1"/>
</dbReference>
<keyword evidence="4 6" id="KW-0472">Membrane</keyword>
<keyword evidence="8" id="KW-1185">Reference proteome</keyword>
<dbReference type="Pfam" id="PF13520">
    <property type="entry name" value="AA_permease_2"/>
    <property type="match status" value="1"/>
</dbReference>
<organism evidence="7 8">
    <name type="scientific">Iphiclides podalirius</name>
    <name type="common">scarce swallowtail</name>
    <dbReference type="NCBI Taxonomy" id="110791"/>
    <lineage>
        <taxon>Eukaryota</taxon>
        <taxon>Metazoa</taxon>
        <taxon>Ecdysozoa</taxon>
        <taxon>Arthropoda</taxon>
        <taxon>Hexapoda</taxon>
        <taxon>Insecta</taxon>
        <taxon>Pterygota</taxon>
        <taxon>Neoptera</taxon>
        <taxon>Endopterygota</taxon>
        <taxon>Lepidoptera</taxon>
        <taxon>Glossata</taxon>
        <taxon>Ditrysia</taxon>
        <taxon>Papilionoidea</taxon>
        <taxon>Papilionidae</taxon>
        <taxon>Papilioninae</taxon>
        <taxon>Iphiclides</taxon>
    </lineage>
</organism>
<dbReference type="InterPro" id="IPR050598">
    <property type="entry name" value="AminoAcid_Transporter"/>
</dbReference>
<name>A0ABN8I1C3_9NEOP</name>
<feature type="transmembrane region" description="Helical" evidence="6">
    <location>
        <begin position="33"/>
        <end position="52"/>
    </location>
</feature>
<dbReference type="EMBL" id="OW152828">
    <property type="protein sequence ID" value="CAH2046041.1"/>
    <property type="molecule type" value="Genomic_DNA"/>
</dbReference>
<dbReference type="Proteomes" id="UP000837857">
    <property type="component" value="Chromosome 16"/>
</dbReference>